<sequence>MAISPLSRLLDVPTPGLFAAARKEAASRASQNEDPTDKAIKELQRQLRLVQRQMERVRNSGATPEQKASQLQALNAQAATIQGSIQKLMGEKLAALAASAAARG</sequence>
<dbReference type="RefSeq" id="WP_086079058.1">
    <property type="nucleotide sequence ID" value="NZ_CP021111.1"/>
</dbReference>
<gene>
    <name evidence="1" type="ORF">CAL15_13400</name>
</gene>
<name>A0A1W6ZD37_9BORD</name>
<dbReference type="KEGG" id="bgm:CAL15_13400"/>
<reference evidence="1 2" key="1">
    <citation type="submission" date="2017-05" db="EMBL/GenBank/DDBJ databases">
        <title>Complete and WGS of Bordetella genogroups.</title>
        <authorList>
            <person name="Spilker T."/>
            <person name="LiPuma J."/>
        </authorList>
    </citation>
    <scope>NUCLEOTIDE SEQUENCE [LARGE SCALE GENOMIC DNA]</scope>
    <source>
        <strain evidence="1 2">AU7206</strain>
    </source>
</reference>
<evidence type="ECO:0000313" key="1">
    <source>
        <dbReference type="EMBL" id="ARP95293.1"/>
    </source>
</evidence>
<dbReference type="EMBL" id="CP021111">
    <property type="protein sequence ID" value="ARP95293.1"/>
    <property type="molecule type" value="Genomic_DNA"/>
</dbReference>
<dbReference type="Proteomes" id="UP000194161">
    <property type="component" value="Chromosome"/>
</dbReference>
<dbReference type="STRING" id="463040.CAL15_13400"/>
<evidence type="ECO:0000313" key="2">
    <source>
        <dbReference type="Proteomes" id="UP000194161"/>
    </source>
</evidence>
<proteinExistence type="predicted"/>
<accession>A0A1W6ZD37</accession>
<keyword evidence="2" id="KW-1185">Reference proteome</keyword>
<dbReference type="AlphaFoldDB" id="A0A1W6ZD37"/>
<protein>
    <recommendedName>
        <fullName evidence="3">FlxA-like protein</fullName>
    </recommendedName>
</protein>
<organism evidence="1 2">
    <name type="scientific">Bordetella genomosp. 13</name>
    <dbReference type="NCBI Taxonomy" id="463040"/>
    <lineage>
        <taxon>Bacteria</taxon>
        <taxon>Pseudomonadati</taxon>
        <taxon>Pseudomonadota</taxon>
        <taxon>Betaproteobacteria</taxon>
        <taxon>Burkholderiales</taxon>
        <taxon>Alcaligenaceae</taxon>
        <taxon>Bordetella</taxon>
    </lineage>
</organism>
<evidence type="ECO:0008006" key="3">
    <source>
        <dbReference type="Google" id="ProtNLM"/>
    </source>
</evidence>